<dbReference type="GO" id="GO:0008360">
    <property type="term" value="P:regulation of cell shape"/>
    <property type="evidence" value="ECO:0007669"/>
    <property type="project" value="UniProtKB-KW"/>
</dbReference>
<keyword evidence="11" id="KW-0961">Cell wall biogenesis/degradation</keyword>
<comment type="function">
    <text evidence="1">Removes C-terminal D-alanyl residues from sugar-peptide cell wall precursors.</text>
</comment>
<evidence type="ECO:0000256" key="14">
    <source>
        <dbReference type="PIRSR" id="PIRSR618044-2"/>
    </source>
</evidence>
<evidence type="ECO:0000256" key="1">
    <source>
        <dbReference type="ARBA" id="ARBA00003217"/>
    </source>
</evidence>
<evidence type="ECO:0000256" key="3">
    <source>
        <dbReference type="ARBA" id="ARBA00007164"/>
    </source>
</evidence>
<evidence type="ECO:0000313" key="19">
    <source>
        <dbReference type="Proteomes" id="UP000432715"/>
    </source>
</evidence>
<feature type="signal peptide" evidence="16">
    <location>
        <begin position="1"/>
        <end position="21"/>
    </location>
</feature>
<evidence type="ECO:0000256" key="16">
    <source>
        <dbReference type="SAM" id="SignalP"/>
    </source>
</evidence>
<dbReference type="InterPro" id="IPR037167">
    <property type="entry name" value="Peptidase_S11_C_sf"/>
</dbReference>
<dbReference type="InterPro" id="IPR012338">
    <property type="entry name" value="Beta-lactam/transpept-like"/>
</dbReference>
<evidence type="ECO:0000256" key="9">
    <source>
        <dbReference type="ARBA" id="ARBA00022960"/>
    </source>
</evidence>
<keyword evidence="7 16" id="KW-0732">Signal</keyword>
<keyword evidence="19" id="KW-1185">Reference proteome</keyword>
<proteinExistence type="inferred from homology"/>
<keyword evidence="10" id="KW-0573">Peptidoglycan synthesis</keyword>
<dbReference type="EC" id="3.4.16.4" evidence="4"/>
<dbReference type="RefSeq" id="WP_151861810.1">
    <property type="nucleotide sequence ID" value="NZ_WBZC01000047.1"/>
</dbReference>
<evidence type="ECO:0000256" key="4">
    <source>
        <dbReference type="ARBA" id="ARBA00012448"/>
    </source>
</evidence>
<dbReference type="UniPathway" id="UPA00219"/>
<dbReference type="Pfam" id="PF07943">
    <property type="entry name" value="PBP5_C"/>
    <property type="match status" value="1"/>
</dbReference>
<evidence type="ECO:0000256" key="12">
    <source>
        <dbReference type="ARBA" id="ARBA00034000"/>
    </source>
</evidence>
<keyword evidence="5 18" id="KW-0121">Carboxypeptidase</keyword>
<evidence type="ECO:0000256" key="7">
    <source>
        <dbReference type="ARBA" id="ARBA00022729"/>
    </source>
</evidence>
<feature type="active site" description="Acyl-ester intermediate" evidence="13">
    <location>
        <position position="57"/>
    </location>
</feature>
<feature type="binding site" evidence="14">
    <location>
        <position position="216"/>
    </location>
    <ligand>
        <name>substrate</name>
    </ligand>
</feature>
<feature type="active site" description="Proton acceptor" evidence="13">
    <location>
        <position position="60"/>
    </location>
</feature>
<dbReference type="Pfam" id="PF00768">
    <property type="entry name" value="Peptidase_S11"/>
    <property type="match status" value="1"/>
</dbReference>
<feature type="active site" evidence="13">
    <location>
        <position position="112"/>
    </location>
</feature>
<dbReference type="OrthoDB" id="9791132at2"/>
<dbReference type="GO" id="GO:0009002">
    <property type="term" value="F:serine-type D-Ala-D-Ala carboxypeptidase activity"/>
    <property type="evidence" value="ECO:0007669"/>
    <property type="project" value="UniProtKB-EC"/>
</dbReference>
<dbReference type="PANTHER" id="PTHR21581:SF33">
    <property type="entry name" value="D-ALANYL-D-ALANINE CARBOXYPEPTIDASE DACB"/>
    <property type="match status" value="1"/>
</dbReference>
<sequence length="370" mass="41164">MKKVTLFIFIIMLLLTSVIYASEDTITTSGKASIVIDSATGRILYKNNANEKMPMASTTKIMTALLAIENSHLDYVVKVPYEAQGIEGSSIYLKSDEEMKMIDLLYGLMLRSGNDAATAIAIELGGSVEKFSELMNKRAKELGATNTNFMNPHGLHHNQHYTTAHDLALITKAALNEPIFKEIVKAKLHVADRDINQYFSNKNKFLRLCEGGDGVKIGYTKKAGRCLVASATREEMQFIAVTLNDPNWFNTAKELIDKCFNNYTAFVQHEKGAILETVPVIEGKASEIQLVASKKVIIPLLTDEEGKLSSVMEVPDEIEAPIIKGQKIGKVYTYLNKQLLDVTDLVANDNIEVLTFKDKLLRFFKLSSNK</sequence>
<dbReference type="SUPFAM" id="SSF56601">
    <property type="entry name" value="beta-lactamase/transpeptidase-like"/>
    <property type="match status" value="1"/>
</dbReference>
<feature type="chain" id="PRO_5026197847" description="serine-type D-Ala-D-Ala carboxypeptidase" evidence="16">
    <location>
        <begin position="22"/>
        <end position="370"/>
    </location>
</feature>
<dbReference type="AlphaFoldDB" id="A0A6I0F2Y4"/>
<dbReference type="SUPFAM" id="SSF69189">
    <property type="entry name" value="Penicillin-binding protein associated domain"/>
    <property type="match status" value="1"/>
</dbReference>
<name>A0A6I0F2Y4_9FIRM</name>
<evidence type="ECO:0000313" key="18">
    <source>
        <dbReference type="EMBL" id="KAB3532539.1"/>
    </source>
</evidence>
<dbReference type="EMBL" id="WBZC01000047">
    <property type="protein sequence ID" value="KAB3532539.1"/>
    <property type="molecule type" value="Genomic_DNA"/>
</dbReference>
<evidence type="ECO:0000256" key="8">
    <source>
        <dbReference type="ARBA" id="ARBA00022801"/>
    </source>
</evidence>
<evidence type="ECO:0000256" key="2">
    <source>
        <dbReference type="ARBA" id="ARBA00004752"/>
    </source>
</evidence>
<comment type="caution">
    <text evidence="18">The sequence shown here is derived from an EMBL/GenBank/DDBJ whole genome shotgun (WGS) entry which is preliminary data.</text>
</comment>
<protein>
    <recommendedName>
        <fullName evidence="4">serine-type D-Ala-D-Ala carboxypeptidase</fullName>
        <ecNumber evidence="4">3.4.16.4</ecNumber>
    </recommendedName>
</protein>
<keyword evidence="6" id="KW-0645">Protease</keyword>
<keyword evidence="9" id="KW-0133">Cell shape</keyword>
<dbReference type="Gene3D" id="3.40.710.10">
    <property type="entry name" value="DD-peptidase/beta-lactamase superfamily"/>
    <property type="match status" value="1"/>
</dbReference>
<accession>A0A6I0F2Y4</accession>
<dbReference type="Gene3D" id="2.60.410.10">
    <property type="entry name" value="D-Ala-D-Ala carboxypeptidase, C-terminal domain"/>
    <property type="match status" value="1"/>
</dbReference>
<dbReference type="InterPro" id="IPR012907">
    <property type="entry name" value="Peptidase_S11_C"/>
</dbReference>
<evidence type="ECO:0000256" key="10">
    <source>
        <dbReference type="ARBA" id="ARBA00022984"/>
    </source>
</evidence>
<keyword evidence="8" id="KW-0378">Hydrolase</keyword>
<comment type="catalytic activity">
    <reaction evidence="12">
        <text>Preferential cleavage: (Ac)2-L-Lys-D-Ala-|-D-Ala. Also transpeptidation of peptidyl-alanyl moieties that are N-acyl substituents of D-alanine.</text>
        <dbReference type="EC" id="3.4.16.4"/>
    </reaction>
</comment>
<evidence type="ECO:0000256" key="6">
    <source>
        <dbReference type="ARBA" id="ARBA00022670"/>
    </source>
</evidence>
<comment type="pathway">
    <text evidence="2">Cell wall biogenesis; peptidoglycan biosynthesis.</text>
</comment>
<evidence type="ECO:0000256" key="15">
    <source>
        <dbReference type="RuleBase" id="RU004016"/>
    </source>
</evidence>
<evidence type="ECO:0000256" key="13">
    <source>
        <dbReference type="PIRSR" id="PIRSR618044-1"/>
    </source>
</evidence>
<feature type="domain" description="Peptidase S11 D-Ala-D-Ala carboxypeptidase A C-terminal" evidence="17">
    <location>
        <begin position="263"/>
        <end position="353"/>
    </location>
</feature>
<dbReference type="GO" id="GO:0009252">
    <property type="term" value="P:peptidoglycan biosynthetic process"/>
    <property type="evidence" value="ECO:0007669"/>
    <property type="project" value="UniProtKB-UniPathway"/>
</dbReference>
<dbReference type="PANTHER" id="PTHR21581">
    <property type="entry name" value="D-ALANYL-D-ALANINE CARBOXYPEPTIDASE"/>
    <property type="match status" value="1"/>
</dbReference>
<dbReference type="PRINTS" id="PR00725">
    <property type="entry name" value="DADACBPTASE1"/>
</dbReference>
<dbReference type="InterPro" id="IPR001967">
    <property type="entry name" value="Peptidase_S11_N"/>
</dbReference>
<evidence type="ECO:0000259" key="17">
    <source>
        <dbReference type="SMART" id="SM00936"/>
    </source>
</evidence>
<organism evidence="18 19">
    <name type="scientific">Alkaliphilus pronyensis</name>
    <dbReference type="NCBI Taxonomy" id="1482732"/>
    <lineage>
        <taxon>Bacteria</taxon>
        <taxon>Bacillati</taxon>
        <taxon>Bacillota</taxon>
        <taxon>Clostridia</taxon>
        <taxon>Peptostreptococcales</taxon>
        <taxon>Natronincolaceae</taxon>
        <taxon>Alkaliphilus</taxon>
    </lineage>
</organism>
<dbReference type="SMART" id="SM00936">
    <property type="entry name" value="PBP5_C"/>
    <property type="match status" value="1"/>
</dbReference>
<evidence type="ECO:0000256" key="5">
    <source>
        <dbReference type="ARBA" id="ARBA00022645"/>
    </source>
</evidence>
<evidence type="ECO:0000256" key="11">
    <source>
        <dbReference type="ARBA" id="ARBA00023316"/>
    </source>
</evidence>
<dbReference type="GO" id="GO:0071555">
    <property type="term" value="P:cell wall organization"/>
    <property type="evidence" value="ECO:0007669"/>
    <property type="project" value="UniProtKB-KW"/>
</dbReference>
<dbReference type="InterPro" id="IPR018044">
    <property type="entry name" value="Peptidase_S11"/>
</dbReference>
<dbReference type="InterPro" id="IPR015956">
    <property type="entry name" value="Peniciliin-bd_prot_C_sf"/>
</dbReference>
<reference evidence="18 19" key="1">
    <citation type="submission" date="2019-10" db="EMBL/GenBank/DDBJ databases">
        <title>Alkaliphilus serpentinus sp. nov. and Alkaliphilus pronyensis sp. nov., two novel anaerobic alkaliphilic species isolated from the serpentinized-hosted hydrothermal field of the Prony Bay (New Caledonia).</title>
        <authorList>
            <person name="Postec A."/>
        </authorList>
    </citation>
    <scope>NUCLEOTIDE SEQUENCE [LARGE SCALE GENOMIC DNA]</scope>
    <source>
        <strain evidence="18 19">LacV</strain>
    </source>
</reference>
<dbReference type="GO" id="GO:0006508">
    <property type="term" value="P:proteolysis"/>
    <property type="evidence" value="ECO:0007669"/>
    <property type="project" value="UniProtKB-KW"/>
</dbReference>
<comment type="similarity">
    <text evidence="3 15">Belongs to the peptidase S11 family.</text>
</comment>
<gene>
    <name evidence="18" type="ORF">F8154_11740</name>
</gene>
<dbReference type="Proteomes" id="UP000432715">
    <property type="component" value="Unassembled WGS sequence"/>
</dbReference>